<organism evidence="2">
    <name type="scientific">uncultured Friedmanniella sp</name>
    <dbReference type="NCBI Taxonomy" id="335381"/>
    <lineage>
        <taxon>Bacteria</taxon>
        <taxon>Bacillati</taxon>
        <taxon>Actinomycetota</taxon>
        <taxon>Actinomycetes</taxon>
        <taxon>Propionibacteriales</taxon>
        <taxon>Nocardioidaceae</taxon>
        <taxon>Friedmanniella</taxon>
        <taxon>environmental samples</taxon>
    </lineage>
</organism>
<feature type="compositionally biased region" description="Low complexity" evidence="1">
    <location>
        <begin position="21"/>
        <end position="30"/>
    </location>
</feature>
<proteinExistence type="predicted"/>
<accession>A0A6J4K5S1</accession>
<feature type="compositionally biased region" description="Basic residues" evidence="1">
    <location>
        <begin position="68"/>
        <end position="81"/>
    </location>
</feature>
<dbReference type="EMBL" id="CADCTS010000142">
    <property type="protein sequence ID" value="CAA9296391.1"/>
    <property type="molecule type" value="Genomic_DNA"/>
</dbReference>
<feature type="region of interest" description="Disordered" evidence="1">
    <location>
        <begin position="1"/>
        <end position="83"/>
    </location>
</feature>
<sequence length="177" mass="19306">ADRRRLPALPGHRAGGRGGLLRHPVPAAADLRPRRRRRLRGPALRRADDRGLPGPGPRPLLPCADRGRGRRRHRPHPRRRALGWPLRGHLGRLRAGPVVGLAGAQRVRRHHHDHVRAGRAPRDRPHPGAVLQPLRRLPARRDAAHPAGARRARRRRPPAAGGAGGARRPLLAGGPAG</sequence>
<name>A0A6J4K5S1_9ACTN</name>
<feature type="compositionally biased region" description="Basic residues" evidence="1">
    <location>
        <begin position="148"/>
        <end position="157"/>
    </location>
</feature>
<reference evidence="2" key="1">
    <citation type="submission" date="2020-02" db="EMBL/GenBank/DDBJ databases">
        <authorList>
            <person name="Meier V. D."/>
        </authorList>
    </citation>
    <scope>NUCLEOTIDE SEQUENCE</scope>
    <source>
        <strain evidence="2">AVDCRST_MAG48</strain>
    </source>
</reference>
<dbReference type="AlphaFoldDB" id="A0A6J4K5S1"/>
<feature type="compositionally biased region" description="Low complexity" evidence="1">
    <location>
        <begin position="166"/>
        <end position="177"/>
    </location>
</feature>
<feature type="non-terminal residue" evidence="2">
    <location>
        <position position="1"/>
    </location>
</feature>
<evidence type="ECO:0000256" key="1">
    <source>
        <dbReference type="SAM" id="MobiDB-lite"/>
    </source>
</evidence>
<protein>
    <submittedName>
        <fullName evidence="2">Ribonuclease BN</fullName>
    </submittedName>
</protein>
<evidence type="ECO:0000313" key="2">
    <source>
        <dbReference type="EMBL" id="CAA9296391.1"/>
    </source>
</evidence>
<feature type="region of interest" description="Disordered" evidence="1">
    <location>
        <begin position="114"/>
        <end position="177"/>
    </location>
</feature>
<gene>
    <name evidence="2" type="ORF">AVDCRST_MAG48-974</name>
</gene>
<feature type="non-terminal residue" evidence="2">
    <location>
        <position position="177"/>
    </location>
</feature>